<sequence>MQTPIFPYDLDKITGVKVERIKTLEETRELELGKNFPQLKNLEHVKRIMKANCPKGDVLKAIVCMNESMDIDSTRNVLFESEFKNVNLSVIGVPKYAPTTKDQFLEWKKVWPISYRKNELLDDVFSTSELEHILEILKTAVKNSFEFNDNSKDLNTSVFSDSRLENTNSIISIGNDKRKELNHPLMHSVMVGIEGVAEYNKRIHSSNPNIENTNTEENDTNKHKIEIKNDLSRDKNSVYLCTGLDVFSIREPCVM</sequence>
<name>A0A2U1J8E9_SMIAN</name>
<dbReference type="EMBL" id="MBFU01000181">
    <property type="protein sequence ID" value="PWA01367.1"/>
    <property type="molecule type" value="Genomic_DNA"/>
</dbReference>
<evidence type="ECO:0008006" key="3">
    <source>
        <dbReference type="Google" id="ProtNLM"/>
    </source>
</evidence>
<comment type="caution">
    <text evidence="1">The sequence shown here is derived from an EMBL/GenBank/DDBJ whole genome shotgun (WGS) entry which is preliminary data.</text>
</comment>
<gene>
    <name evidence="1" type="ORF">BB558_002537</name>
</gene>
<dbReference type="Proteomes" id="UP000245591">
    <property type="component" value="Unassembled WGS sequence"/>
</dbReference>
<dbReference type="Gene3D" id="3.40.140.10">
    <property type="entry name" value="Cytidine Deaminase, domain 2"/>
    <property type="match status" value="1"/>
</dbReference>
<proteinExistence type="predicted"/>
<dbReference type="AlphaFoldDB" id="A0A2U1J8E9"/>
<evidence type="ECO:0000313" key="1">
    <source>
        <dbReference type="EMBL" id="PWA01367.1"/>
    </source>
</evidence>
<protein>
    <recommendedName>
        <fullName evidence="3">CMP/dCMP-type deaminase domain-containing protein</fullName>
    </recommendedName>
</protein>
<reference evidence="1 2" key="1">
    <citation type="journal article" date="2018" name="MBio">
        <title>Comparative Genomics Reveals the Core Gene Toolbox for the Fungus-Insect Symbiosis.</title>
        <authorList>
            <person name="Wang Y."/>
            <person name="Stata M."/>
            <person name="Wang W."/>
            <person name="Stajich J.E."/>
            <person name="White M.M."/>
            <person name="Moncalvo J.M."/>
        </authorList>
    </citation>
    <scope>NUCLEOTIDE SEQUENCE [LARGE SCALE GENOMIC DNA]</scope>
    <source>
        <strain evidence="1 2">AUS-126-30</strain>
    </source>
</reference>
<evidence type="ECO:0000313" key="2">
    <source>
        <dbReference type="Proteomes" id="UP000245591"/>
    </source>
</evidence>
<organism evidence="1 2">
    <name type="scientific">Smittium angustum</name>
    <dbReference type="NCBI Taxonomy" id="133377"/>
    <lineage>
        <taxon>Eukaryota</taxon>
        <taxon>Fungi</taxon>
        <taxon>Fungi incertae sedis</taxon>
        <taxon>Zoopagomycota</taxon>
        <taxon>Kickxellomycotina</taxon>
        <taxon>Harpellomycetes</taxon>
        <taxon>Harpellales</taxon>
        <taxon>Legeriomycetaceae</taxon>
        <taxon>Smittium</taxon>
    </lineage>
</organism>
<accession>A0A2U1J8E9</accession>
<keyword evidence="2" id="KW-1185">Reference proteome</keyword>